<dbReference type="OrthoDB" id="7744248at2759"/>
<proteinExistence type="predicted"/>
<keyword evidence="3" id="KW-1185">Reference proteome</keyword>
<protein>
    <submittedName>
        <fullName evidence="2">Uncharacterized protein</fullName>
    </submittedName>
</protein>
<dbReference type="EMBL" id="LSSL01000070">
    <property type="protein sequence ID" value="OLY85570.1"/>
    <property type="molecule type" value="Genomic_DNA"/>
</dbReference>
<name>A0A1R0H8Q9_9FUNG</name>
<gene>
    <name evidence="2" type="ORF">AYI68_g236</name>
</gene>
<keyword evidence="1" id="KW-1133">Transmembrane helix</keyword>
<dbReference type="Proteomes" id="UP000187455">
    <property type="component" value="Unassembled WGS sequence"/>
</dbReference>
<keyword evidence="1" id="KW-0812">Transmembrane</keyword>
<accession>A0A1R0H8Q9</accession>
<comment type="caution">
    <text evidence="2">The sequence shown here is derived from an EMBL/GenBank/DDBJ whole genome shotgun (WGS) entry which is preliminary data.</text>
</comment>
<feature type="transmembrane region" description="Helical" evidence="1">
    <location>
        <begin position="74"/>
        <end position="94"/>
    </location>
</feature>
<evidence type="ECO:0000256" key="1">
    <source>
        <dbReference type="SAM" id="Phobius"/>
    </source>
</evidence>
<evidence type="ECO:0000313" key="3">
    <source>
        <dbReference type="Proteomes" id="UP000187455"/>
    </source>
</evidence>
<organism evidence="2 3">
    <name type="scientific">Smittium mucronatum</name>
    <dbReference type="NCBI Taxonomy" id="133383"/>
    <lineage>
        <taxon>Eukaryota</taxon>
        <taxon>Fungi</taxon>
        <taxon>Fungi incertae sedis</taxon>
        <taxon>Zoopagomycota</taxon>
        <taxon>Kickxellomycotina</taxon>
        <taxon>Harpellomycetes</taxon>
        <taxon>Harpellales</taxon>
        <taxon>Legeriomycetaceae</taxon>
        <taxon>Smittium</taxon>
    </lineage>
</organism>
<evidence type="ECO:0000313" key="2">
    <source>
        <dbReference type="EMBL" id="OLY85570.1"/>
    </source>
</evidence>
<keyword evidence="1" id="KW-0472">Membrane</keyword>
<reference evidence="2 3" key="1">
    <citation type="journal article" date="2016" name="Mol. Biol. Evol.">
        <title>Genome-Wide Survey of Gut Fungi (Harpellales) Reveals the First Horizontally Transferred Ubiquitin Gene from a Mosquito Host.</title>
        <authorList>
            <person name="Wang Y."/>
            <person name="White M.M."/>
            <person name="Kvist S."/>
            <person name="Moncalvo J.M."/>
        </authorList>
    </citation>
    <scope>NUCLEOTIDE SEQUENCE [LARGE SCALE GENOMIC DNA]</scope>
    <source>
        <strain evidence="2 3">ALG-7-W6</strain>
    </source>
</reference>
<dbReference type="AlphaFoldDB" id="A0A1R0H8Q9"/>
<sequence length="113" mass="12816">MLLNNIIGGVNRAVQRAKYRKHPFSVKSSAINSVENGNELSEKFFIFIDESNVNLFVRRARGISRRLKRAFSKLALTTGPNLHMIGLISAIGILNFKKKRKSYNADTCNPWVH</sequence>